<name>A0A4Q8B9I8_9ACTN</name>
<protein>
    <submittedName>
        <fullName evidence="1">Uncharacterized protein with GYD domain</fullName>
    </submittedName>
</protein>
<reference evidence="1 2" key="1">
    <citation type="submission" date="2019-02" db="EMBL/GenBank/DDBJ databases">
        <title>Sequencing the genomes of 1000 actinobacteria strains.</title>
        <authorList>
            <person name="Klenk H.-P."/>
        </authorList>
    </citation>
    <scope>NUCLEOTIDE SEQUENCE [LARGE SCALE GENOMIC DNA]</scope>
    <source>
        <strain evidence="1 2">DSM 45612</strain>
    </source>
</reference>
<dbReference type="EMBL" id="SHLD01000001">
    <property type="protein sequence ID" value="RZU73673.1"/>
    <property type="molecule type" value="Genomic_DNA"/>
</dbReference>
<evidence type="ECO:0000313" key="1">
    <source>
        <dbReference type="EMBL" id="RZU73673.1"/>
    </source>
</evidence>
<sequence>MAVERLPPHLGVDAEVPKFLLQSTYTIDGIKGLITDGGTKRVEVVRNMIEASGGRLESMYFSFGKNDTYVLCEMPDHKAAAALAIAIRAAGGVDSRITPVLTAEEVDEAVRVKEAYQPPGR</sequence>
<dbReference type="InterPro" id="IPR014845">
    <property type="entry name" value="GYD/TTHA1554"/>
</dbReference>
<dbReference type="AlphaFoldDB" id="A0A4Q8B9I8"/>
<organism evidence="1 2">
    <name type="scientific">Micromonospora kangleipakensis</name>
    <dbReference type="NCBI Taxonomy" id="1077942"/>
    <lineage>
        <taxon>Bacteria</taxon>
        <taxon>Bacillati</taxon>
        <taxon>Actinomycetota</taxon>
        <taxon>Actinomycetes</taxon>
        <taxon>Micromonosporales</taxon>
        <taxon>Micromonosporaceae</taxon>
        <taxon>Micromonospora</taxon>
    </lineage>
</organism>
<dbReference type="Pfam" id="PF08734">
    <property type="entry name" value="GYD"/>
    <property type="match status" value="1"/>
</dbReference>
<evidence type="ECO:0000313" key="2">
    <source>
        <dbReference type="Proteomes" id="UP000294114"/>
    </source>
</evidence>
<dbReference type="RefSeq" id="WP_242624005.1">
    <property type="nucleotide sequence ID" value="NZ_SHLD01000001.1"/>
</dbReference>
<comment type="caution">
    <text evidence="1">The sequence shown here is derived from an EMBL/GenBank/DDBJ whole genome shotgun (WGS) entry which is preliminary data.</text>
</comment>
<proteinExistence type="predicted"/>
<accession>A0A4Q8B9I8</accession>
<dbReference type="Proteomes" id="UP000294114">
    <property type="component" value="Unassembled WGS sequence"/>
</dbReference>
<keyword evidence="2" id="KW-1185">Reference proteome</keyword>
<gene>
    <name evidence="1" type="ORF">EV384_2092</name>
</gene>